<keyword evidence="3" id="KW-1185">Reference proteome</keyword>
<dbReference type="STRING" id="1300344.I598_3361"/>
<accession>A0A168G0Z7</accession>
<evidence type="ECO:0000313" key="2">
    <source>
        <dbReference type="EMBL" id="ANC32870.1"/>
    </source>
</evidence>
<protein>
    <submittedName>
        <fullName evidence="2">Uncharacterized protein</fullName>
    </submittedName>
</protein>
<gene>
    <name evidence="2" type="ORF">I598_3361</name>
</gene>
<name>A0A168G0Z7_9MICO</name>
<organism evidence="2 3">
    <name type="scientific">Isoptericola dokdonensis DS-3</name>
    <dbReference type="NCBI Taxonomy" id="1300344"/>
    <lineage>
        <taxon>Bacteria</taxon>
        <taxon>Bacillati</taxon>
        <taxon>Actinomycetota</taxon>
        <taxon>Actinomycetes</taxon>
        <taxon>Micrococcales</taxon>
        <taxon>Promicromonosporaceae</taxon>
        <taxon>Isoptericola</taxon>
    </lineage>
</organism>
<dbReference type="OrthoDB" id="5196645at2"/>
<feature type="signal peptide" evidence="1">
    <location>
        <begin position="1"/>
        <end position="20"/>
    </location>
</feature>
<proteinExistence type="predicted"/>
<evidence type="ECO:0000256" key="1">
    <source>
        <dbReference type="SAM" id="SignalP"/>
    </source>
</evidence>
<feature type="chain" id="PRO_5039463955" evidence="1">
    <location>
        <begin position="21"/>
        <end position="202"/>
    </location>
</feature>
<keyword evidence="1" id="KW-0732">Signal</keyword>
<dbReference type="RefSeq" id="WP_068204315.1">
    <property type="nucleotide sequence ID" value="NZ_CP014209.1"/>
</dbReference>
<dbReference type="PATRIC" id="fig|1300344.3.peg.3383"/>
<reference evidence="2 3" key="1">
    <citation type="submission" date="2016-01" db="EMBL/GenBank/DDBJ databases">
        <title>Complete genome sequence of a soil Actinobacterium, Isoptericola dokdonensis DS-3.</title>
        <authorList>
            <person name="Kwon S.-K."/>
            <person name="Kim J.F."/>
        </authorList>
    </citation>
    <scope>NUCLEOTIDE SEQUENCE [LARGE SCALE GENOMIC DNA]</scope>
    <source>
        <strain evidence="2 3">DS-3</strain>
    </source>
</reference>
<dbReference type="KEGG" id="ido:I598_3361"/>
<sequence length="202" mass="21237">MRKLLAAVTIGALLSGGSLAVTATSATAAPVSTTVAAKKVVPKVTIKKIPTKRAPYGGKATVKPRVAVVGVVSVKSKTLTVKKKSTGKTVVKKAKKARLAPGTYKVTTKVRFQRYDSVTRQALGGVKTKTRTQTLVVKKGKRPSSTAPINVDDCPGWAPIKGNQSGIYHVPGGRWYDVTNPEECFTTESAAVNAGYRASKNG</sequence>
<dbReference type="Proteomes" id="UP000076794">
    <property type="component" value="Chromosome"/>
</dbReference>
<dbReference type="AlphaFoldDB" id="A0A168G0Z7"/>
<dbReference type="EMBL" id="CP014209">
    <property type="protein sequence ID" value="ANC32870.1"/>
    <property type="molecule type" value="Genomic_DNA"/>
</dbReference>
<evidence type="ECO:0000313" key="3">
    <source>
        <dbReference type="Proteomes" id="UP000076794"/>
    </source>
</evidence>